<evidence type="ECO:0000256" key="5">
    <source>
        <dbReference type="ARBA" id="ARBA00022884"/>
    </source>
</evidence>
<keyword evidence="10" id="KW-1185">Reference proteome</keyword>
<accession>A0ABR9J7J0</accession>
<evidence type="ECO:0000256" key="8">
    <source>
        <dbReference type="SAM" id="MobiDB-lite"/>
    </source>
</evidence>
<evidence type="ECO:0000313" key="9">
    <source>
        <dbReference type="EMBL" id="MBE1514969.1"/>
    </source>
</evidence>
<evidence type="ECO:0000256" key="2">
    <source>
        <dbReference type="ARBA" id="ARBA00022722"/>
    </source>
</evidence>
<dbReference type="Gene3D" id="3.30.230.10">
    <property type="match status" value="1"/>
</dbReference>
<dbReference type="InterPro" id="IPR000100">
    <property type="entry name" value="RNase_P"/>
</dbReference>
<comment type="caution">
    <text evidence="9">The sequence shown here is derived from an EMBL/GenBank/DDBJ whole genome shotgun (WGS) entry which is preliminary data.</text>
</comment>
<dbReference type="InterPro" id="IPR014721">
    <property type="entry name" value="Ribsml_uS5_D2-typ_fold_subgr"/>
</dbReference>
<organism evidence="9 10">
    <name type="scientific">Nesterenkonia halotolerans</name>
    <dbReference type="NCBI Taxonomy" id="225325"/>
    <lineage>
        <taxon>Bacteria</taxon>
        <taxon>Bacillati</taxon>
        <taxon>Actinomycetota</taxon>
        <taxon>Actinomycetes</taxon>
        <taxon>Micrococcales</taxon>
        <taxon>Micrococcaceae</taxon>
        <taxon>Nesterenkonia</taxon>
    </lineage>
</organism>
<keyword evidence="5 6" id="KW-0694">RNA-binding</keyword>
<dbReference type="PANTHER" id="PTHR33992:SF1">
    <property type="entry name" value="RIBONUCLEASE P PROTEIN COMPONENT"/>
    <property type="match status" value="1"/>
</dbReference>
<dbReference type="PANTHER" id="PTHR33992">
    <property type="entry name" value="RIBONUCLEASE P PROTEIN COMPONENT"/>
    <property type="match status" value="1"/>
</dbReference>
<name>A0ABR9J7J0_9MICC</name>
<dbReference type="SUPFAM" id="SSF54211">
    <property type="entry name" value="Ribosomal protein S5 domain 2-like"/>
    <property type="match status" value="1"/>
</dbReference>
<evidence type="ECO:0000256" key="7">
    <source>
        <dbReference type="NCBIfam" id="TIGR00188"/>
    </source>
</evidence>
<dbReference type="EC" id="3.1.26.5" evidence="6 7"/>
<keyword evidence="1 6" id="KW-0819">tRNA processing</keyword>
<feature type="region of interest" description="Disordered" evidence="8">
    <location>
        <begin position="1"/>
        <end position="28"/>
    </location>
</feature>
<evidence type="ECO:0000256" key="1">
    <source>
        <dbReference type="ARBA" id="ARBA00022694"/>
    </source>
</evidence>
<gene>
    <name evidence="6" type="primary">rnpA</name>
    <name evidence="9" type="ORF">H4W26_001724</name>
</gene>
<sequence>MLPKEHRLTSSRDHRDTMRQGSRAGGGGVMVAVRIGPHRSAAGTDPWRCGLVVSKAVGNAVVRHRVQRRLRHIIFDLMRDDALAAPEGGQLDMVIRAFPEIVDLDHKELSSAVHSAAERALRKTSRQRGQQ</sequence>
<comment type="catalytic activity">
    <reaction evidence="6">
        <text>Endonucleolytic cleavage of RNA, removing 5'-extranucleotides from tRNA precursor.</text>
        <dbReference type="EC" id="3.1.26.5"/>
    </reaction>
</comment>
<keyword evidence="4 6" id="KW-0378">Hydrolase</keyword>
<dbReference type="Proteomes" id="UP000636579">
    <property type="component" value="Unassembled WGS sequence"/>
</dbReference>
<dbReference type="InterPro" id="IPR020568">
    <property type="entry name" value="Ribosomal_Su5_D2-typ_SF"/>
</dbReference>
<dbReference type="NCBIfam" id="TIGR00188">
    <property type="entry name" value="rnpA"/>
    <property type="match status" value="1"/>
</dbReference>
<dbReference type="Pfam" id="PF00825">
    <property type="entry name" value="Ribonuclease_P"/>
    <property type="match status" value="1"/>
</dbReference>
<protein>
    <recommendedName>
        <fullName evidence="6 7">Ribonuclease P protein component</fullName>
        <shortName evidence="6">RNase P protein</shortName>
        <shortName evidence="6">RNaseP protein</shortName>
        <ecNumber evidence="6 7">3.1.26.5</ecNumber>
    </recommendedName>
    <alternativeName>
        <fullName evidence="6">Protein C5</fullName>
    </alternativeName>
</protein>
<dbReference type="EMBL" id="JADBEE010000001">
    <property type="protein sequence ID" value="MBE1514969.1"/>
    <property type="molecule type" value="Genomic_DNA"/>
</dbReference>
<evidence type="ECO:0000256" key="3">
    <source>
        <dbReference type="ARBA" id="ARBA00022759"/>
    </source>
</evidence>
<comment type="function">
    <text evidence="6">RNaseP catalyzes the removal of the 5'-leader sequence from pre-tRNA to produce the mature 5'-terminus. It can also cleave other RNA substrates such as 4.5S RNA. The protein component plays an auxiliary but essential role in vivo by binding to the 5'-leader sequence and broadening the substrate specificity of the ribozyme.</text>
</comment>
<evidence type="ECO:0000313" key="10">
    <source>
        <dbReference type="Proteomes" id="UP000636579"/>
    </source>
</evidence>
<dbReference type="GO" id="GO:0004526">
    <property type="term" value="F:ribonuclease P activity"/>
    <property type="evidence" value="ECO:0007669"/>
    <property type="project" value="UniProtKB-EC"/>
</dbReference>
<comment type="similarity">
    <text evidence="6">Belongs to the RnpA family.</text>
</comment>
<dbReference type="HAMAP" id="MF_00227">
    <property type="entry name" value="RNase_P"/>
    <property type="match status" value="1"/>
</dbReference>
<evidence type="ECO:0000256" key="6">
    <source>
        <dbReference type="HAMAP-Rule" id="MF_00227"/>
    </source>
</evidence>
<keyword evidence="2 6" id="KW-0540">Nuclease</keyword>
<keyword evidence="3 6" id="KW-0255">Endonuclease</keyword>
<reference evidence="9 10" key="1">
    <citation type="submission" date="2020-10" db="EMBL/GenBank/DDBJ databases">
        <title>Sequencing the genomes of 1000 actinobacteria strains.</title>
        <authorList>
            <person name="Klenk H.-P."/>
        </authorList>
    </citation>
    <scope>NUCLEOTIDE SEQUENCE [LARGE SCALE GENOMIC DNA]</scope>
    <source>
        <strain evidence="9 10">DSM 15474</strain>
    </source>
</reference>
<feature type="compositionally biased region" description="Basic and acidic residues" evidence="8">
    <location>
        <begin position="1"/>
        <end position="18"/>
    </location>
</feature>
<evidence type="ECO:0000256" key="4">
    <source>
        <dbReference type="ARBA" id="ARBA00022801"/>
    </source>
</evidence>
<dbReference type="RefSeq" id="WP_192591654.1">
    <property type="nucleotide sequence ID" value="NZ_JADBEE010000001.1"/>
</dbReference>
<comment type="subunit">
    <text evidence="6">Consists of a catalytic RNA component (M1 or rnpB) and a protein subunit.</text>
</comment>
<proteinExistence type="inferred from homology"/>